<dbReference type="Proteomes" id="UP000693942">
    <property type="component" value="Unassembled WGS sequence"/>
</dbReference>
<sequence>MDTSQIGQQQPTHLQVTGATVDTMETGAVISHSSPDELDTAIPGCNAINSPNGAESDYFDESDDMSTLSMALRRTIEAELAANGDNTISEVDNRPRDALQMSTCDGAGTFDRSSIGMSESESHQAPESIRSPSNDPSCITPTASMVSRVQIHDTPRHICEYGVDMDAD</sequence>
<evidence type="ECO:0000313" key="3">
    <source>
        <dbReference type="Proteomes" id="UP000693942"/>
    </source>
</evidence>
<accession>A0A8J5PGP6</accession>
<comment type="caution">
    <text evidence="2">The sequence shown here is derived from an EMBL/GenBank/DDBJ whole genome shotgun (WGS) entry which is preliminary data.</text>
</comment>
<evidence type="ECO:0000313" key="2">
    <source>
        <dbReference type="EMBL" id="KAG7423356.1"/>
    </source>
</evidence>
<protein>
    <submittedName>
        <fullName evidence="2">Uncharacterized protein</fullName>
    </submittedName>
</protein>
<feature type="region of interest" description="Disordered" evidence="1">
    <location>
        <begin position="107"/>
        <end position="141"/>
    </location>
</feature>
<feature type="compositionally biased region" description="Polar residues" evidence="1">
    <location>
        <begin position="111"/>
        <end position="141"/>
    </location>
</feature>
<dbReference type="AlphaFoldDB" id="A0A8J5PGP6"/>
<gene>
    <name evidence="2" type="ORF">Forpi1262_v015296</name>
</gene>
<evidence type="ECO:0000256" key="1">
    <source>
        <dbReference type="SAM" id="MobiDB-lite"/>
    </source>
</evidence>
<proteinExistence type="predicted"/>
<name>A0A8J5PGP6_FUSOX</name>
<reference evidence="2" key="1">
    <citation type="submission" date="2021-04" db="EMBL/GenBank/DDBJ databases">
        <title>First draft genome resource for Brassicaceae pathogens Fusarium oxysporum f. sp. raphani and Fusarium oxysporum f. sp. rapae.</title>
        <authorList>
            <person name="Asai S."/>
        </authorList>
    </citation>
    <scope>NUCLEOTIDE SEQUENCE</scope>
    <source>
        <strain evidence="2">Tf1262</strain>
    </source>
</reference>
<organism evidence="2 3">
    <name type="scientific">Fusarium oxysporum f. sp. raphani</name>
    <dbReference type="NCBI Taxonomy" id="96318"/>
    <lineage>
        <taxon>Eukaryota</taxon>
        <taxon>Fungi</taxon>
        <taxon>Dikarya</taxon>
        <taxon>Ascomycota</taxon>
        <taxon>Pezizomycotina</taxon>
        <taxon>Sordariomycetes</taxon>
        <taxon>Hypocreomycetidae</taxon>
        <taxon>Hypocreales</taxon>
        <taxon>Nectriaceae</taxon>
        <taxon>Fusarium</taxon>
        <taxon>Fusarium oxysporum species complex</taxon>
    </lineage>
</organism>
<dbReference type="EMBL" id="JAELUR010000015">
    <property type="protein sequence ID" value="KAG7423356.1"/>
    <property type="molecule type" value="Genomic_DNA"/>
</dbReference>